<organism evidence="9">
    <name type="scientific">Lygus hesperus</name>
    <name type="common">Western plant bug</name>
    <dbReference type="NCBI Taxonomy" id="30085"/>
    <lineage>
        <taxon>Eukaryota</taxon>
        <taxon>Metazoa</taxon>
        <taxon>Ecdysozoa</taxon>
        <taxon>Arthropoda</taxon>
        <taxon>Hexapoda</taxon>
        <taxon>Insecta</taxon>
        <taxon>Pterygota</taxon>
        <taxon>Neoptera</taxon>
        <taxon>Paraneoptera</taxon>
        <taxon>Hemiptera</taxon>
        <taxon>Heteroptera</taxon>
        <taxon>Panheteroptera</taxon>
        <taxon>Cimicomorpha</taxon>
        <taxon>Miridae</taxon>
        <taxon>Mirini</taxon>
        <taxon>Lygus</taxon>
    </lineage>
</organism>
<sequence>MHPVRRRKKRPNYGIRTVEVKRGQNGFGFTISGQHPCILSCIVVGSPAESAGLRAGDYLVAVEGQSVRKVPHDDVVRLIGGSSGILKLQIAENYYSDSSEDEVQAAARQKPKYPHKSRLNGRNAVSPHSRAAKVVRDLRTGAMFEEHLPYSQPQSPPRNKKHMPEEWKLSSCHIPPPVSRFYLPCSSEPDSSNHVEDEVFRVIVGYVGTIEMPRKLPPGSRLQIVRGCIKRLRAEKRTHTPVLMTVLTRSLRLTNGAGITLAVYPGERVTFCGASSDKDHKHFGIVTTATGDDPSSSCHIFAVDARPHSNHQKRAKVFKLECQVDPSSGICKEFPTTCEPIIAVIKGFYESNGIMDEPVVANSPQPSNDSTTTTSNSDSGIGFRDDCGNQSDRILVVDVQNHRLHIQEVDKGGNRAEKVTVHSHPNVVAASSRSRSPLSTGSEGPGFLEDMSVSSEATKSPDVTIIPKCHQSFVGLENGSQSMDNMSIISSRSHDALSVNYKLSPKVFAMLPPTSQSLEDLKDSHSEDGLPRNQQHWGSLQDLRTFSTDDCFERSSSHVMHEGEEKGVSAWATSFEKLLEDQFGLHIFAEFLKKEFSHENIYFWVACEKYKNTTDPIERKHVAREIFERHLALGALEPVNVDSYARQVTEEQLEKATPTLFILAQKQIFNLMKFDSYSRFIKSDLYKECVVRVLAGKELPVLDSHSDLVLSTTPQHTKLKKSRSDADERRRKSLLPWSRKTRAKSRDRVSFDHDDSSVSSSRSSLTAWDVPLSSGMCRVILPDGSTAVVHTRANQSVRHLISRLLDRRALLYSDFQVIHSYLNKTISLDEDAIFLSGQEVKIERRVVFRLDLPNRKTIAVKSKECKTLSEVLGPILQKYSYRLEMVTLCLMSENEVLEPNLSVTVADKKRIQVLTRSTPTECTKSLDEITNRVFEELLQGKAENKDVAATASDQGSVRSEDWGSESSSGVLGRLLRRDSALIDKNRKNKKGAKTEENERKSTLSKLPPLIAKLKPSSKFESRSESDVLYEGLKRAQRSRLEDQRGTEINFELPDFLKDKENTPQGGKKFRKVKTDNEESPSKFFTNDTRLNPPLESCSKTYSAGDLTRTSTEDLLVINKPPRLSPPPLPPKPKKLPVGTSWPRPVEPKPRPRARTVYLDQPSSSFV</sequence>
<feature type="region of interest" description="Disordered" evidence="5">
    <location>
        <begin position="357"/>
        <end position="384"/>
    </location>
</feature>
<dbReference type="PROSITE" id="PS50877">
    <property type="entry name" value="GOLOCO"/>
    <property type="match status" value="1"/>
</dbReference>
<dbReference type="InterPro" id="IPR029071">
    <property type="entry name" value="Ubiquitin-like_domsf"/>
</dbReference>
<dbReference type="CDD" id="cd06710">
    <property type="entry name" value="PDZ_RGS12-like"/>
    <property type="match status" value="1"/>
</dbReference>
<dbReference type="InterPro" id="IPR044926">
    <property type="entry name" value="RGS_subdomain_2"/>
</dbReference>
<dbReference type="InterPro" id="IPR001478">
    <property type="entry name" value="PDZ"/>
</dbReference>
<dbReference type="PANTHER" id="PTHR45945:SF3">
    <property type="entry name" value="REGULATOR OF G-PROTEIN SIGNALING LOCO"/>
    <property type="match status" value="1"/>
</dbReference>
<dbReference type="SUPFAM" id="SSF48097">
    <property type="entry name" value="Regulator of G-protein signaling, RGS"/>
    <property type="match status" value="1"/>
</dbReference>
<dbReference type="GO" id="GO:0005886">
    <property type="term" value="C:plasma membrane"/>
    <property type="evidence" value="ECO:0007669"/>
    <property type="project" value="TreeGrafter"/>
</dbReference>
<evidence type="ECO:0000256" key="4">
    <source>
        <dbReference type="ARBA" id="ARBA00022737"/>
    </source>
</evidence>
<evidence type="ECO:0000256" key="3">
    <source>
        <dbReference type="ARBA" id="ARBA00022490"/>
    </source>
</evidence>
<evidence type="ECO:0000313" key="9">
    <source>
        <dbReference type="EMBL" id="JAQ03716.1"/>
    </source>
</evidence>
<keyword evidence="2" id="KW-0343">GTPase activation</keyword>
<dbReference type="SMART" id="SM00462">
    <property type="entry name" value="PTB"/>
    <property type="match status" value="1"/>
</dbReference>
<dbReference type="InterPro" id="IPR003116">
    <property type="entry name" value="RBD_dom"/>
</dbReference>
<feature type="region of interest" description="Disordered" evidence="5">
    <location>
        <begin position="425"/>
        <end position="460"/>
    </location>
</feature>
<dbReference type="AlphaFoldDB" id="A0A146L914"/>
<dbReference type="InterPro" id="IPR003109">
    <property type="entry name" value="GoLoco_motif"/>
</dbReference>
<dbReference type="Pfam" id="PF00595">
    <property type="entry name" value="PDZ"/>
    <property type="match status" value="1"/>
</dbReference>
<dbReference type="GO" id="GO:0008277">
    <property type="term" value="P:regulation of G protein-coupled receptor signaling pathway"/>
    <property type="evidence" value="ECO:0007669"/>
    <property type="project" value="TreeGrafter"/>
</dbReference>
<evidence type="ECO:0000259" key="6">
    <source>
        <dbReference type="PROSITE" id="PS50106"/>
    </source>
</evidence>
<feature type="compositionally biased region" description="Basic and acidic residues" evidence="5">
    <location>
        <begin position="992"/>
        <end position="1001"/>
    </location>
</feature>
<dbReference type="PROSITE" id="PS50106">
    <property type="entry name" value="PDZ"/>
    <property type="match status" value="1"/>
</dbReference>
<dbReference type="Gene3D" id="1.10.196.10">
    <property type="match status" value="1"/>
</dbReference>
<dbReference type="SMART" id="SM00390">
    <property type="entry name" value="GoLoco"/>
    <property type="match status" value="1"/>
</dbReference>
<dbReference type="GO" id="GO:0005737">
    <property type="term" value="C:cytoplasm"/>
    <property type="evidence" value="ECO:0007669"/>
    <property type="project" value="UniProtKB-SubCell"/>
</dbReference>
<dbReference type="SMART" id="SM00315">
    <property type="entry name" value="RGS"/>
    <property type="match status" value="1"/>
</dbReference>
<dbReference type="PROSITE" id="PS50898">
    <property type="entry name" value="RBD"/>
    <property type="match status" value="2"/>
</dbReference>
<dbReference type="GO" id="GO:0005634">
    <property type="term" value="C:nucleus"/>
    <property type="evidence" value="ECO:0007669"/>
    <property type="project" value="TreeGrafter"/>
</dbReference>
<gene>
    <name evidence="9" type="primary">loco_0</name>
    <name evidence="9" type="ORF">g.51002</name>
</gene>
<dbReference type="CDD" id="cd17067">
    <property type="entry name" value="RBD2_RGS12_like"/>
    <property type="match status" value="1"/>
</dbReference>
<evidence type="ECO:0000256" key="5">
    <source>
        <dbReference type="SAM" id="MobiDB-lite"/>
    </source>
</evidence>
<dbReference type="FunFam" id="1.10.167.10:FF:000001">
    <property type="entry name" value="Putative regulator of g-protein signaling 12"/>
    <property type="match status" value="1"/>
</dbReference>
<dbReference type="PANTHER" id="PTHR45945">
    <property type="entry name" value="REGULATOR OF G-PROTEIN SIGNALING LOCO"/>
    <property type="match status" value="1"/>
</dbReference>
<feature type="compositionally biased region" description="Low complexity" evidence="5">
    <location>
        <begin position="367"/>
        <end position="379"/>
    </location>
</feature>
<feature type="domain" description="PDZ" evidence="6">
    <location>
        <begin position="17"/>
        <end position="94"/>
    </location>
</feature>
<proteinExistence type="predicted"/>
<feature type="compositionally biased region" description="Low complexity" evidence="5">
    <location>
        <begin position="427"/>
        <end position="436"/>
    </location>
</feature>
<feature type="region of interest" description="Disordered" evidence="5">
    <location>
        <begin position="945"/>
        <end position="967"/>
    </location>
</feature>
<dbReference type="SMART" id="SM00228">
    <property type="entry name" value="PDZ"/>
    <property type="match status" value="1"/>
</dbReference>
<dbReference type="GO" id="GO:0007165">
    <property type="term" value="P:signal transduction"/>
    <property type="evidence" value="ECO:0007669"/>
    <property type="project" value="InterPro"/>
</dbReference>
<evidence type="ECO:0000256" key="2">
    <source>
        <dbReference type="ARBA" id="ARBA00022468"/>
    </source>
</evidence>
<protein>
    <submittedName>
        <fullName evidence="9">Regulator of G-protein signaling loco</fullName>
    </submittedName>
</protein>
<dbReference type="SUPFAM" id="SSF50156">
    <property type="entry name" value="PDZ domain-like"/>
    <property type="match status" value="1"/>
</dbReference>
<dbReference type="CDD" id="cd01817">
    <property type="entry name" value="RBD1_RGS12_like"/>
    <property type="match status" value="1"/>
</dbReference>
<evidence type="ECO:0000259" key="8">
    <source>
        <dbReference type="PROSITE" id="PS50898"/>
    </source>
</evidence>
<name>A0A146L914_LYGHE</name>
<dbReference type="Gene3D" id="3.10.20.90">
    <property type="entry name" value="Phosphatidylinositol 3-kinase Catalytic Subunit, Chain A, domain 1"/>
    <property type="match status" value="2"/>
</dbReference>
<dbReference type="InterPro" id="IPR016137">
    <property type="entry name" value="RGS"/>
</dbReference>
<dbReference type="PRINTS" id="PR01301">
    <property type="entry name" value="RGSPROTEIN"/>
</dbReference>
<dbReference type="InterPro" id="IPR036034">
    <property type="entry name" value="PDZ_sf"/>
</dbReference>
<feature type="region of interest" description="Disordered" evidence="5">
    <location>
        <begin position="101"/>
        <end position="131"/>
    </location>
</feature>
<dbReference type="PROSITE" id="PS50132">
    <property type="entry name" value="RGS"/>
    <property type="match status" value="1"/>
</dbReference>
<dbReference type="SUPFAM" id="SSF50729">
    <property type="entry name" value="PH domain-like"/>
    <property type="match status" value="1"/>
</dbReference>
<feature type="region of interest" description="Disordered" evidence="5">
    <location>
        <begin position="982"/>
        <end position="1009"/>
    </location>
</feature>
<evidence type="ECO:0000259" key="7">
    <source>
        <dbReference type="PROSITE" id="PS50132"/>
    </source>
</evidence>
<dbReference type="Pfam" id="PF02196">
    <property type="entry name" value="RBD"/>
    <property type="match status" value="1"/>
</dbReference>
<evidence type="ECO:0000256" key="1">
    <source>
        <dbReference type="ARBA" id="ARBA00004496"/>
    </source>
</evidence>
<dbReference type="GO" id="GO:0005096">
    <property type="term" value="F:GTPase activator activity"/>
    <property type="evidence" value="ECO:0007669"/>
    <property type="project" value="UniProtKB-KW"/>
</dbReference>
<dbReference type="EMBL" id="GDHC01014913">
    <property type="protein sequence ID" value="JAQ03716.1"/>
    <property type="molecule type" value="Transcribed_RNA"/>
</dbReference>
<dbReference type="InterPro" id="IPR046995">
    <property type="entry name" value="RGS10/12/14-like"/>
</dbReference>
<dbReference type="GO" id="GO:0048699">
    <property type="term" value="P:generation of neurons"/>
    <property type="evidence" value="ECO:0007669"/>
    <property type="project" value="UniProtKB-ARBA"/>
</dbReference>
<dbReference type="InterPro" id="IPR024066">
    <property type="entry name" value="RGS_subdom1/3"/>
</dbReference>
<dbReference type="Pfam" id="PF00640">
    <property type="entry name" value="PID"/>
    <property type="match status" value="1"/>
</dbReference>
<dbReference type="Gene3D" id="1.10.167.10">
    <property type="entry name" value="Regulator of G-protein Signalling 4, domain 2"/>
    <property type="match status" value="1"/>
</dbReference>
<keyword evidence="3" id="KW-0963">Cytoplasm</keyword>
<feature type="domain" description="RBD" evidence="8">
    <location>
        <begin position="846"/>
        <end position="916"/>
    </location>
</feature>
<feature type="domain" description="RBD" evidence="8">
    <location>
        <begin position="775"/>
        <end position="845"/>
    </location>
</feature>
<keyword evidence="4" id="KW-0677">Repeat</keyword>
<dbReference type="SUPFAM" id="SSF54236">
    <property type="entry name" value="Ubiquitin-like"/>
    <property type="match status" value="2"/>
</dbReference>
<feature type="domain" description="RGS" evidence="7">
    <location>
        <begin position="574"/>
        <end position="690"/>
    </location>
</feature>
<feature type="compositionally biased region" description="Basic residues" evidence="5">
    <location>
        <begin position="109"/>
        <end position="119"/>
    </location>
</feature>
<dbReference type="Gene3D" id="2.30.42.10">
    <property type="match status" value="1"/>
</dbReference>
<dbReference type="InterPro" id="IPR011993">
    <property type="entry name" value="PH-like_dom_sf"/>
</dbReference>
<dbReference type="InterPro" id="IPR006020">
    <property type="entry name" value="PTB/PI_dom"/>
</dbReference>
<dbReference type="SMART" id="SM00455">
    <property type="entry name" value="RBD"/>
    <property type="match status" value="2"/>
</dbReference>
<accession>A0A146L914</accession>
<feature type="region of interest" description="Disordered" evidence="5">
    <location>
        <begin position="1056"/>
        <end position="1166"/>
    </location>
</feature>
<dbReference type="Pfam" id="PF00615">
    <property type="entry name" value="RGS"/>
    <property type="match status" value="1"/>
</dbReference>
<dbReference type="InterPro" id="IPR036305">
    <property type="entry name" value="RGS_sf"/>
</dbReference>
<reference evidence="9" key="1">
    <citation type="journal article" date="2016" name="Gigascience">
        <title>De novo construction of an expanded transcriptome assembly for the western tarnished plant bug, Lygus hesperus.</title>
        <authorList>
            <person name="Tassone E.E."/>
            <person name="Geib S.M."/>
            <person name="Hall B."/>
            <person name="Fabrick J.A."/>
            <person name="Brent C.S."/>
            <person name="Hull J.J."/>
        </authorList>
    </citation>
    <scope>NUCLEOTIDE SEQUENCE</scope>
</reference>
<comment type="subcellular location">
    <subcellularLocation>
        <location evidence="1">Cytoplasm</location>
    </subcellularLocation>
</comment>
<dbReference type="Gene3D" id="2.30.29.30">
    <property type="entry name" value="Pleckstrin-homology domain (PH domain)/Phosphotyrosine-binding domain (PTB)"/>
    <property type="match status" value="1"/>
</dbReference>